<organism evidence="2 3">
    <name type="scientific">Mucilaginibacter myungsuensis</name>
    <dbReference type="NCBI Taxonomy" id="649104"/>
    <lineage>
        <taxon>Bacteria</taxon>
        <taxon>Pseudomonadati</taxon>
        <taxon>Bacteroidota</taxon>
        <taxon>Sphingobacteriia</taxon>
        <taxon>Sphingobacteriales</taxon>
        <taxon>Sphingobacteriaceae</taxon>
        <taxon>Mucilaginibacter</taxon>
    </lineage>
</organism>
<dbReference type="RefSeq" id="WP_194112007.1">
    <property type="nucleotide sequence ID" value="NZ_JADFFL010000004.1"/>
</dbReference>
<evidence type="ECO:0000313" key="2">
    <source>
        <dbReference type="EMBL" id="MBE9662784.1"/>
    </source>
</evidence>
<proteinExistence type="predicted"/>
<evidence type="ECO:0000256" key="1">
    <source>
        <dbReference type="SAM" id="SignalP"/>
    </source>
</evidence>
<keyword evidence="1" id="KW-0732">Signal</keyword>
<feature type="signal peptide" evidence="1">
    <location>
        <begin position="1"/>
        <end position="19"/>
    </location>
</feature>
<dbReference type="EMBL" id="JADFFL010000004">
    <property type="protein sequence ID" value="MBE9662784.1"/>
    <property type="molecule type" value="Genomic_DNA"/>
</dbReference>
<name>A0A929KWA2_9SPHI</name>
<comment type="caution">
    <text evidence="2">The sequence shown here is derived from an EMBL/GenBank/DDBJ whole genome shotgun (WGS) entry which is preliminary data.</text>
</comment>
<protein>
    <submittedName>
        <fullName evidence="2">Uncharacterized protein</fullName>
    </submittedName>
</protein>
<accession>A0A929KWA2</accession>
<feature type="chain" id="PRO_5037325477" evidence="1">
    <location>
        <begin position="20"/>
        <end position="184"/>
    </location>
</feature>
<evidence type="ECO:0000313" key="3">
    <source>
        <dbReference type="Proteomes" id="UP000622475"/>
    </source>
</evidence>
<dbReference type="AlphaFoldDB" id="A0A929KWA2"/>
<dbReference type="Proteomes" id="UP000622475">
    <property type="component" value="Unassembled WGS sequence"/>
</dbReference>
<keyword evidence="3" id="KW-1185">Reference proteome</keyword>
<gene>
    <name evidence="2" type="ORF">IRJ16_12895</name>
</gene>
<reference evidence="2" key="1">
    <citation type="submission" date="2020-10" db="EMBL/GenBank/DDBJ databases">
        <title>Mucilaginibacter mali sp. nov., isolated from rhizosphere soil of apple orchard.</title>
        <authorList>
            <person name="Lee J.-S."/>
            <person name="Kim H.S."/>
            <person name="Kim J.-S."/>
        </authorList>
    </citation>
    <scope>NUCLEOTIDE SEQUENCE</scope>
    <source>
        <strain evidence="2">KCTC 22746</strain>
    </source>
</reference>
<sequence length="184" mass="19856">MKKLTSLLFITFVALVAHAQKLLPELKAGSTATLTVDYNGNPIDLGLTLRTVGEVINIDWDASGAGGTYAMKAKGLESGTQFSSGKPEVNGVNELTDSETFMCISKNAYQALVKDKKFTYGPLTFFAKDMPDGFKIGDKVIDALYAVTADGKTSLWILNSPEYPMTLEMKGNPAGVNYRVVSLK</sequence>